<keyword evidence="2" id="KW-1185">Reference proteome</keyword>
<dbReference type="EMBL" id="JARK01001366">
    <property type="protein sequence ID" value="EYC17625.1"/>
    <property type="molecule type" value="Genomic_DNA"/>
</dbReference>
<organism evidence="1 2">
    <name type="scientific">Ancylostoma ceylanicum</name>
    <dbReference type="NCBI Taxonomy" id="53326"/>
    <lineage>
        <taxon>Eukaryota</taxon>
        <taxon>Metazoa</taxon>
        <taxon>Ecdysozoa</taxon>
        <taxon>Nematoda</taxon>
        <taxon>Chromadorea</taxon>
        <taxon>Rhabditida</taxon>
        <taxon>Rhabditina</taxon>
        <taxon>Rhabditomorpha</taxon>
        <taxon>Strongyloidea</taxon>
        <taxon>Ancylostomatidae</taxon>
        <taxon>Ancylostomatinae</taxon>
        <taxon>Ancylostoma</taxon>
    </lineage>
</organism>
<proteinExistence type="predicted"/>
<accession>A0A016UR25</accession>
<gene>
    <name evidence="1" type="primary">Acey_s0030.g2179</name>
    <name evidence="1" type="ORF">Y032_0030g2179</name>
</gene>
<evidence type="ECO:0000313" key="2">
    <source>
        <dbReference type="Proteomes" id="UP000024635"/>
    </source>
</evidence>
<name>A0A016UR25_9BILA</name>
<dbReference type="AlphaFoldDB" id="A0A016UR25"/>
<evidence type="ECO:0000313" key="1">
    <source>
        <dbReference type="EMBL" id="EYC17625.1"/>
    </source>
</evidence>
<dbReference type="Proteomes" id="UP000024635">
    <property type="component" value="Unassembled WGS sequence"/>
</dbReference>
<comment type="caution">
    <text evidence="1">The sequence shown here is derived from an EMBL/GenBank/DDBJ whole genome shotgun (WGS) entry which is preliminary data.</text>
</comment>
<protein>
    <submittedName>
        <fullName evidence="1">Uncharacterized protein</fullName>
    </submittedName>
</protein>
<sequence length="73" mass="7801">MYSDFERISKFSGSLNKTEQTDGLANPGGGSLQAVLAARHGSYVGQRVLASPFDKTNGSTRQFSIPLESAHRG</sequence>
<reference evidence="2" key="1">
    <citation type="journal article" date="2015" name="Nat. Genet.">
        <title>The genome and transcriptome of the zoonotic hookworm Ancylostoma ceylanicum identify infection-specific gene families.</title>
        <authorList>
            <person name="Schwarz E.M."/>
            <person name="Hu Y."/>
            <person name="Antoshechkin I."/>
            <person name="Miller M.M."/>
            <person name="Sternberg P.W."/>
            <person name="Aroian R.V."/>
        </authorList>
    </citation>
    <scope>NUCLEOTIDE SEQUENCE</scope>
    <source>
        <strain evidence="2">HY135</strain>
    </source>
</reference>